<dbReference type="STRING" id="339866.GCA_001418255_03025"/>
<dbReference type="OrthoDB" id="9808480at2"/>
<keyword evidence="1 3" id="KW-0238">DNA-binding</keyword>
<keyword evidence="4" id="KW-1185">Reference proteome</keyword>
<evidence type="ECO:0000313" key="3">
    <source>
        <dbReference type="EMBL" id="CUB00788.1"/>
    </source>
</evidence>
<dbReference type="PRINTS" id="PR00040">
    <property type="entry name" value="HTHMERR"/>
</dbReference>
<dbReference type="InterPro" id="IPR000551">
    <property type="entry name" value="MerR-type_HTH_dom"/>
</dbReference>
<dbReference type="InterPro" id="IPR009061">
    <property type="entry name" value="DNA-bd_dom_put_sf"/>
</dbReference>
<feature type="domain" description="HTH merR-type" evidence="2">
    <location>
        <begin position="1"/>
        <end position="69"/>
    </location>
</feature>
<dbReference type="SUPFAM" id="SSF46955">
    <property type="entry name" value="Putative DNA-binding domain"/>
    <property type="match status" value="1"/>
</dbReference>
<dbReference type="CDD" id="cd04784">
    <property type="entry name" value="HTH_CadR-PbrR"/>
    <property type="match status" value="1"/>
</dbReference>
<name>A0A0K6ICM2_9BURK</name>
<organism evidence="3 4">
    <name type="scientific">Thiomonas bhubaneswarensis</name>
    <dbReference type="NCBI Taxonomy" id="339866"/>
    <lineage>
        <taxon>Bacteria</taxon>
        <taxon>Pseudomonadati</taxon>
        <taxon>Pseudomonadota</taxon>
        <taxon>Betaproteobacteria</taxon>
        <taxon>Burkholderiales</taxon>
        <taxon>Thiomonas</taxon>
    </lineage>
</organism>
<dbReference type="RefSeq" id="WP_055451811.1">
    <property type="nucleotide sequence ID" value="NZ_CYHF01000017.1"/>
</dbReference>
<dbReference type="GO" id="GO:0003677">
    <property type="term" value="F:DNA binding"/>
    <property type="evidence" value="ECO:0007669"/>
    <property type="project" value="UniProtKB-KW"/>
</dbReference>
<dbReference type="Proteomes" id="UP000183649">
    <property type="component" value="Unassembled WGS sequence"/>
</dbReference>
<dbReference type="GO" id="GO:0045893">
    <property type="term" value="P:positive regulation of DNA-templated transcription"/>
    <property type="evidence" value="ECO:0007669"/>
    <property type="project" value="InterPro"/>
</dbReference>
<dbReference type="PANTHER" id="PTHR30204:SF92">
    <property type="entry name" value="HTH-TYPE TRANSCRIPTIONAL REGULATOR ZNTR"/>
    <property type="match status" value="1"/>
</dbReference>
<reference evidence="4" key="1">
    <citation type="submission" date="2015-08" db="EMBL/GenBank/DDBJ databases">
        <authorList>
            <person name="Varghese N."/>
        </authorList>
    </citation>
    <scope>NUCLEOTIDE SEQUENCE [LARGE SCALE GENOMIC DNA]</scope>
    <source>
        <strain evidence="4">DSM 18181</strain>
    </source>
</reference>
<protein>
    <submittedName>
        <fullName evidence="3">DNA-binding transcriptional regulator, MerR family</fullName>
    </submittedName>
</protein>
<gene>
    <name evidence="3" type="ORF">Ga0061069_11717</name>
</gene>
<dbReference type="GO" id="GO:0046872">
    <property type="term" value="F:metal ion binding"/>
    <property type="evidence" value="ECO:0007669"/>
    <property type="project" value="InterPro"/>
</dbReference>
<dbReference type="Gene3D" id="1.10.1660.10">
    <property type="match status" value="1"/>
</dbReference>
<dbReference type="SMART" id="SM00422">
    <property type="entry name" value="HTH_MERR"/>
    <property type="match status" value="1"/>
</dbReference>
<dbReference type="Pfam" id="PF13411">
    <property type="entry name" value="MerR_1"/>
    <property type="match status" value="1"/>
</dbReference>
<evidence type="ECO:0000313" key="4">
    <source>
        <dbReference type="Proteomes" id="UP000183649"/>
    </source>
</evidence>
<dbReference type="AlphaFoldDB" id="A0A0K6ICM2"/>
<dbReference type="PROSITE" id="PS50937">
    <property type="entry name" value="HTH_MERR_2"/>
    <property type="match status" value="1"/>
</dbReference>
<proteinExistence type="predicted"/>
<evidence type="ECO:0000259" key="2">
    <source>
        <dbReference type="PROSITE" id="PS50937"/>
    </source>
</evidence>
<accession>A0A0K6ICM2</accession>
<dbReference type="InterPro" id="IPR047057">
    <property type="entry name" value="MerR_fam"/>
</dbReference>
<evidence type="ECO:0000256" key="1">
    <source>
        <dbReference type="ARBA" id="ARBA00023125"/>
    </source>
</evidence>
<dbReference type="GO" id="GO:0003700">
    <property type="term" value="F:DNA-binding transcription factor activity"/>
    <property type="evidence" value="ECO:0007669"/>
    <property type="project" value="InterPro"/>
</dbReference>
<dbReference type="EMBL" id="CYHF01000017">
    <property type="protein sequence ID" value="CUB00788.1"/>
    <property type="molecule type" value="Genomic_DNA"/>
</dbReference>
<sequence length="156" mass="17485">MRIGELAQRGHCDVETVRFYEREGLLDAPSREGNGYRNYTSDHLVQLNFIRHCRSLGMGLPDVRVLLSFQEHPESACDDINQLIDRQIARIHHQVESLRLLEQQLHALRESCQVNRTASACGILQNLRHAAAGEPCECHAEPVNRSGADHPGGVSV</sequence>
<dbReference type="PANTHER" id="PTHR30204">
    <property type="entry name" value="REDOX-CYCLING DRUG-SENSING TRANSCRIPTIONAL ACTIVATOR SOXR"/>
    <property type="match status" value="1"/>
</dbReference>
<dbReference type="InterPro" id="IPR011791">
    <property type="entry name" value="CadR-PbrR"/>
</dbReference>